<name>A0A6C0F0I7_9ZZZZ</name>
<dbReference type="EMBL" id="MN739010">
    <property type="protein sequence ID" value="QHT34868.1"/>
    <property type="molecule type" value="Genomic_DNA"/>
</dbReference>
<organism evidence="1">
    <name type="scientific">viral metagenome</name>
    <dbReference type="NCBI Taxonomy" id="1070528"/>
    <lineage>
        <taxon>unclassified sequences</taxon>
        <taxon>metagenomes</taxon>
        <taxon>organismal metagenomes</taxon>
    </lineage>
</organism>
<proteinExistence type="predicted"/>
<sequence>MQLDPRVQAHLESKGVDVSKIKPGVYIPKTVPGITIKQKNHLMMRPVQTTMMAARAAPVSIFSKQREPGAKQEMPSFMKRK</sequence>
<accession>A0A6C0F0I7</accession>
<dbReference type="AlphaFoldDB" id="A0A6C0F0I7"/>
<protein>
    <submittedName>
        <fullName evidence="1">Uncharacterized protein</fullName>
    </submittedName>
</protein>
<reference evidence="1" key="1">
    <citation type="journal article" date="2020" name="Nature">
        <title>Giant virus diversity and host interactions through global metagenomics.</title>
        <authorList>
            <person name="Schulz F."/>
            <person name="Roux S."/>
            <person name="Paez-Espino D."/>
            <person name="Jungbluth S."/>
            <person name="Walsh D.A."/>
            <person name="Denef V.J."/>
            <person name="McMahon K.D."/>
            <person name="Konstantinidis K.T."/>
            <person name="Eloe-Fadrosh E.A."/>
            <person name="Kyrpides N.C."/>
            <person name="Woyke T."/>
        </authorList>
    </citation>
    <scope>NUCLEOTIDE SEQUENCE</scope>
    <source>
        <strain evidence="1">GVMAG-M-3300009164-40</strain>
    </source>
</reference>
<evidence type="ECO:0000313" key="1">
    <source>
        <dbReference type="EMBL" id="QHT34868.1"/>
    </source>
</evidence>